<evidence type="ECO:0000256" key="2">
    <source>
        <dbReference type="ARBA" id="ARBA00004924"/>
    </source>
</evidence>
<gene>
    <name evidence="15" type="primary">iucD</name>
    <name evidence="15" type="ORF">PAECIP111893_04469</name>
</gene>
<dbReference type="InterPro" id="IPR036188">
    <property type="entry name" value="FAD/NAD-bd_sf"/>
</dbReference>
<evidence type="ECO:0000256" key="1">
    <source>
        <dbReference type="ARBA" id="ARBA00001974"/>
    </source>
</evidence>
<dbReference type="InterPro" id="IPR025700">
    <property type="entry name" value="Lys/Orn_oxygenase"/>
</dbReference>
<dbReference type="PANTHER" id="PTHR42802:SF1">
    <property type="entry name" value="L-ORNITHINE N(5)-MONOOXYGENASE"/>
    <property type="match status" value="1"/>
</dbReference>
<dbReference type="EC" id="1.14.13.59" evidence="4"/>
<evidence type="ECO:0000256" key="13">
    <source>
        <dbReference type="ARBA" id="ARBA00032738"/>
    </source>
</evidence>
<protein>
    <recommendedName>
        <fullName evidence="5">L-lysine N6-monooxygenase MbtG</fullName>
        <ecNumber evidence="4">1.14.13.59</ecNumber>
    </recommendedName>
    <alternativeName>
        <fullName evidence="13">Lysine 6-N-hydroxylase</fullName>
    </alternativeName>
    <alternativeName>
        <fullName evidence="12">Lysine N6-hydroxylase</fullName>
    </alternativeName>
    <alternativeName>
        <fullName evidence="10">Lysine-N-oxygenase</fullName>
    </alternativeName>
    <alternativeName>
        <fullName evidence="11">Mycobactin synthase protein G</fullName>
    </alternativeName>
</protein>
<organism evidence="15 16">
    <name type="scientific">Paenibacillus plantiphilus</name>
    <dbReference type="NCBI Taxonomy" id="2905650"/>
    <lineage>
        <taxon>Bacteria</taxon>
        <taxon>Bacillati</taxon>
        <taxon>Bacillota</taxon>
        <taxon>Bacilli</taxon>
        <taxon>Bacillales</taxon>
        <taxon>Paenibacillaceae</taxon>
        <taxon>Paenibacillus</taxon>
    </lineage>
</organism>
<evidence type="ECO:0000256" key="8">
    <source>
        <dbReference type="ARBA" id="ARBA00022857"/>
    </source>
</evidence>
<evidence type="ECO:0000256" key="3">
    <source>
        <dbReference type="ARBA" id="ARBA00007588"/>
    </source>
</evidence>
<sequence>MDKAMNTAASKENGNRVYDLIGIGIGPFNLGLAALLEAASEVDALFLDRKPQFQWHAGMLLDGTTLQVPFFADLVTMADPTHRLSFLNYLKEQGRLYHFYFLEKFQIPRQEYNHYCQWAANQLDSCRFGEEVTAVRRLSASERSGAGEAGSKEAGKGAAQYAVEVKGGDGSIRVYYTRDLVLGVGSVPSVGEPFRGLPSEDVFHSAQFMERLERCREAKSVTVVGSGQSAAEVFLHLLEEQPERGYKLDWFTRSPGFFPMEYSKLGLEHFSPDYTQYFYGLPQEQKDDVRSRQHLLYKGISAVTIAAIYDRLYDMSVGGAKPPVRLLAHTEVMSITPVSAGTPISEGVAVSAGTPVLAGAQVAAGIAVSVGTPAATAVAVDSVNYRLDCCHREQGTAFLHDSEAIVFATGYAHPVPACLDPLHELVEWDDQGRYFVEKDYRLKLREPVEGRIFVQNGELHTHGVGAPDLGLGAYRNSVILNAVAGRVVYPVSDRNVFQQFGAR</sequence>
<dbReference type="Pfam" id="PF13434">
    <property type="entry name" value="Lys_Orn_oxgnase"/>
    <property type="match status" value="1"/>
</dbReference>
<dbReference type="SUPFAM" id="SSF51905">
    <property type="entry name" value="FAD/NAD(P)-binding domain"/>
    <property type="match status" value="1"/>
</dbReference>
<keyword evidence="9 15" id="KW-0560">Oxidoreductase</keyword>
<keyword evidence="6" id="KW-0285">Flavoprotein</keyword>
<keyword evidence="7" id="KW-0274">FAD</keyword>
<proteinExistence type="inferred from homology"/>
<dbReference type="PANTHER" id="PTHR42802">
    <property type="entry name" value="MONOOXYGENASE"/>
    <property type="match status" value="1"/>
</dbReference>
<evidence type="ECO:0000256" key="14">
    <source>
        <dbReference type="ARBA" id="ARBA00048407"/>
    </source>
</evidence>
<evidence type="ECO:0000256" key="12">
    <source>
        <dbReference type="ARBA" id="ARBA00032493"/>
    </source>
</evidence>
<evidence type="ECO:0000313" key="16">
    <source>
        <dbReference type="Proteomes" id="UP000838686"/>
    </source>
</evidence>
<evidence type="ECO:0000256" key="9">
    <source>
        <dbReference type="ARBA" id="ARBA00023002"/>
    </source>
</evidence>
<dbReference type="RefSeq" id="WP_236344932.1">
    <property type="nucleotide sequence ID" value="NZ_CAKMMF010000031.1"/>
</dbReference>
<keyword evidence="16" id="KW-1185">Reference proteome</keyword>
<reference evidence="15" key="1">
    <citation type="submission" date="2022-01" db="EMBL/GenBank/DDBJ databases">
        <authorList>
            <person name="Criscuolo A."/>
        </authorList>
    </citation>
    <scope>NUCLEOTIDE SEQUENCE</scope>
    <source>
        <strain evidence="15">CIP111893</strain>
    </source>
</reference>
<evidence type="ECO:0000256" key="10">
    <source>
        <dbReference type="ARBA" id="ARBA00029939"/>
    </source>
</evidence>
<keyword evidence="8" id="KW-0521">NADP</keyword>
<comment type="cofactor">
    <cofactor evidence="1">
        <name>FAD</name>
        <dbReference type="ChEBI" id="CHEBI:57692"/>
    </cofactor>
</comment>
<dbReference type="GO" id="GO:0047091">
    <property type="term" value="F:L-lysine 6-monooxygenase (NADPH) activity"/>
    <property type="evidence" value="ECO:0007669"/>
    <property type="project" value="UniProtKB-EC"/>
</dbReference>
<dbReference type="Gene3D" id="3.50.50.60">
    <property type="entry name" value="FAD/NAD(P)-binding domain"/>
    <property type="match status" value="1"/>
</dbReference>
<comment type="catalytic activity">
    <reaction evidence="14">
        <text>L-lysine + NADPH + O2 = N(6)-hydroxy-L-lysine + NADP(+) + H2O</text>
        <dbReference type="Rhea" id="RHEA:23228"/>
        <dbReference type="ChEBI" id="CHEBI:15377"/>
        <dbReference type="ChEBI" id="CHEBI:15379"/>
        <dbReference type="ChEBI" id="CHEBI:32551"/>
        <dbReference type="ChEBI" id="CHEBI:57783"/>
        <dbReference type="ChEBI" id="CHEBI:57820"/>
        <dbReference type="ChEBI" id="CHEBI:58349"/>
        <dbReference type="EC" id="1.14.13.59"/>
    </reaction>
</comment>
<comment type="similarity">
    <text evidence="3">Belongs to the lysine N(6)-hydroxylase/L-ornithine N(5)-oxygenase family.</text>
</comment>
<evidence type="ECO:0000256" key="7">
    <source>
        <dbReference type="ARBA" id="ARBA00022827"/>
    </source>
</evidence>
<evidence type="ECO:0000313" key="15">
    <source>
        <dbReference type="EMBL" id="CAH1218692.1"/>
    </source>
</evidence>
<evidence type="ECO:0000256" key="5">
    <source>
        <dbReference type="ARBA" id="ARBA00016406"/>
    </source>
</evidence>
<comment type="pathway">
    <text evidence="2">Siderophore biosynthesis.</text>
</comment>
<name>A0ABN8GWD0_9BACL</name>
<evidence type="ECO:0000256" key="6">
    <source>
        <dbReference type="ARBA" id="ARBA00022630"/>
    </source>
</evidence>
<dbReference type="Proteomes" id="UP000838686">
    <property type="component" value="Unassembled WGS sequence"/>
</dbReference>
<evidence type="ECO:0000256" key="11">
    <source>
        <dbReference type="ARBA" id="ARBA00031158"/>
    </source>
</evidence>
<accession>A0ABN8GWD0</accession>
<dbReference type="EMBL" id="CAKMMF010000031">
    <property type="protein sequence ID" value="CAH1218692.1"/>
    <property type="molecule type" value="Genomic_DNA"/>
</dbReference>
<comment type="caution">
    <text evidence="15">The sequence shown here is derived from an EMBL/GenBank/DDBJ whole genome shotgun (WGS) entry which is preliminary data.</text>
</comment>
<evidence type="ECO:0000256" key="4">
    <source>
        <dbReference type="ARBA" id="ARBA00013076"/>
    </source>
</evidence>